<dbReference type="SUPFAM" id="SSF143724">
    <property type="entry name" value="PHP14-like"/>
    <property type="match status" value="1"/>
</dbReference>
<dbReference type="GO" id="GO:0046872">
    <property type="term" value="F:metal ion binding"/>
    <property type="evidence" value="ECO:0007669"/>
    <property type="project" value="UniProtKB-KW"/>
</dbReference>
<dbReference type="PROSITE" id="PS51462">
    <property type="entry name" value="NUDIX"/>
    <property type="match status" value="1"/>
</dbReference>
<proteinExistence type="inferred from homology"/>
<dbReference type="Pfam" id="PF09297">
    <property type="entry name" value="Zn_ribbon_NUD"/>
    <property type="match status" value="1"/>
</dbReference>
<dbReference type="EC" id="3.6.1.22" evidence="3"/>
<keyword evidence="6" id="KW-0460">Magnesium</keyword>
<feature type="non-terminal residue" evidence="11">
    <location>
        <position position="1"/>
    </location>
</feature>
<evidence type="ECO:0000256" key="5">
    <source>
        <dbReference type="ARBA" id="ARBA00022801"/>
    </source>
</evidence>
<dbReference type="InterPro" id="IPR038596">
    <property type="entry name" value="Janus_sf"/>
</dbReference>
<dbReference type="Gene3D" id="3.90.79.10">
    <property type="entry name" value="Nucleoside Triphosphate Pyrophosphohydrolase"/>
    <property type="match status" value="1"/>
</dbReference>
<dbReference type="InterPro" id="IPR050241">
    <property type="entry name" value="NAD-cap_RNA_hydrolase_NudC"/>
</dbReference>
<dbReference type="AlphaFoldDB" id="A0AA38CUV3"/>
<name>A0AA38CUV3_TAXCH</name>
<keyword evidence="4" id="KW-0479">Metal-binding</keyword>
<dbReference type="Gene3D" id="3.90.79.20">
    <property type="match status" value="1"/>
</dbReference>
<dbReference type="Pfam" id="PF09296">
    <property type="entry name" value="NUDIX-like"/>
    <property type="match status" value="1"/>
</dbReference>
<dbReference type="GO" id="GO:0005777">
    <property type="term" value="C:peroxisome"/>
    <property type="evidence" value="ECO:0007669"/>
    <property type="project" value="TreeGrafter"/>
</dbReference>
<comment type="similarity">
    <text evidence="2">Belongs to the janus family.</text>
</comment>
<dbReference type="InterPro" id="IPR049734">
    <property type="entry name" value="NudC-like_C"/>
</dbReference>
<evidence type="ECO:0000256" key="7">
    <source>
        <dbReference type="ARBA" id="ARBA00023027"/>
    </source>
</evidence>
<evidence type="ECO:0000256" key="2">
    <source>
        <dbReference type="ARBA" id="ARBA00010971"/>
    </source>
</evidence>
<gene>
    <name evidence="11" type="ORF">KI387_009466</name>
</gene>
<evidence type="ECO:0000256" key="9">
    <source>
        <dbReference type="PIRSR" id="PIRSR607702-2"/>
    </source>
</evidence>
<protein>
    <recommendedName>
        <fullName evidence="3">NAD(+) diphosphatase</fullName>
        <ecNumber evidence="3">3.6.1.22</ecNumber>
    </recommendedName>
</protein>
<sequence>NQIYLKKQLSLSRCVKKQTGCYTTETRITKQVVPVARNRNMVKNGQPVIVPIHKTDTTKENLQFCDSVFLGLTRNANTPVFAIDVADILSAEESKPAWLEGSELVDLRKYGPNLKTSEAGLLAYARGMIEWHNLNRFCGRCGTKTVSKDGGHCLKCSLESCSAVIYPRLDPAVIMLIADGDYALLGRQSKWERGRYSVLAGFVEIGETFEMSIAREVKEEAGITVDINSIRYVATQPWPFPSSLMVGFIASVEKFETTTSEGSPLLHENAVPIENSSLSPILGNISLPKIFVDGNELEDARWIHKDFLRAVLLGKVLPSSGEFNVPGKHAIAHHLMEKWISEKRCGEWAGDYIETVEIDKGVFKYVLICIHDDKGHKKLIVRGSSALAYHADILKQIRDKIGSLAFHADPLGGGRIEHHPEQKVIHVYGFSQAYGQANHEVTASLLHQWHPFHQISVSWDGY</sequence>
<evidence type="ECO:0000256" key="3">
    <source>
        <dbReference type="ARBA" id="ARBA00012381"/>
    </source>
</evidence>
<dbReference type="Gene3D" id="3.50.20.20">
    <property type="entry name" value="Janus/Ocnus"/>
    <property type="match status" value="1"/>
</dbReference>
<evidence type="ECO:0000256" key="4">
    <source>
        <dbReference type="ARBA" id="ARBA00022723"/>
    </source>
</evidence>
<feature type="active site" description="Proton acceptor" evidence="8">
    <location>
        <position position="390"/>
    </location>
</feature>
<dbReference type="GO" id="GO:0019677">
    <property type="term" value="P:NAD+ catabolic process"/>
    <property type="evidence" value="ECO:0007669"/>
    <property type="project" value="TreeGrafter"/>
</dbReference>
<evidence type="ECO:0000259" key="10">
    <source>
        <dbReference type="PROSITE" id="PS51462"/>
    </source>
</evidence>
<dbReference type="NCBIfam" id="NF001299">
    <property type="entry name" value="PRK00241.1"/>
    <property type="match status" value="1"/>
</dbReference>
<dbReference type="Pfam" id="PF00293">
    <property type="entry name" value="NUDIX"/>
    <property type="match status" value="1"/>
</dbReference>
<evidence type="ECO:0000313" key="12">
    <source>
        <dbReference type="Proteomes" id="UP000824469"/>
    </source>
</evidence>
<keyword evidence="12" id="KW-1185">Reference proteome</keyword>
<dbReference type="InterPro" id="IPR000086">
    <property type="entry name" value="NUDIX_hydrolase_dom"/>
</dbReference>
<dbReference type="PANTHER" id="PTHR42904:SF8">
    <property type="entry name" value="NAD(+) DIPHOSPHATASE"/>
    <property type="match status" value="1"/>
</dbReference>
<feature type="domain" description="Nudix hydrolase" evidence="10">
    <location>
        <begin position="167"/>
        <end position="330"/>
    </location>
</feature>
<evidence type="ECO:0000256" key="1">
    <source>
        <dbReference type="ARBA" id="ARBA00001946"/>
    </source>
</evidence>
<comment type="caution">
    <text evidence="11">The sequence shown here is derived from an EMBL/GenBank/DDBJ whole genome shotgun (WGS) entry which is preliminary data.</text>
</comment>
<dbReference type="EMBL" id="JAHRHJ020000008">
    <property type="protein sequence ID" value="KAH9305062.1"/>
    <property type="molecule type" value="Genomic_DNA"/>
</dbReference>
<dbReference type="OMA" id="RGMIEWH"/>
<dbReference type="CDD" id="cd03429">
    <property type="entry name" value="NUDIX_NADH_pyrophosphatase_Nudt13"/>
    <property type="match status" value="1"/>
</dbReference>
<dbReference type="Pfam" id="PF05005">
    <property type="entry name" value="Ocnus"/>
    <property type="match status" value="1"/>
</dbReference>
<dbReference type="GO" id="GO:0005829">
    <property type="term" value="C:cytosol"/>
    <property type="evidence" value="ECO:0007669"/>
    <property type="project" value="TreeGrafter"/>
</dbReference>
<dbReference type="InterPro" id="IPR015797">
    <property type="entry name" value="NUDIX_hydrolase-like_dom_sf"/>
</dbReference>
<dbReference type="InterPro" id="IPR015376">
    <property type="entry name" value="Znr_NADH_PPase"/>
</dbReference>
<dbReference type="GO" id="GO:0006742">
    <property type="term" value="P:NADP+ catabolic process"/>
    <property type="evidence" value="ECO:0007669"/>
    <property type="project" value="TreeGrafter"/>
</dbReference>
<evidence type="ECO:0000256" key="8">
    <source>
        <dbReference type="PIRSR" id="PIRSR607702-1"/>
    </source>
</evidence>
<reference evidence="11 12" key="1">
    <citation type="journal article" date="2021" name="Nat. Plants">
        <title>The Taxus genome provides insights into paclitaxel biosynthesis.</title>
        <authorList>
            <person name="Xiong X."/>
            <person name="Gou J."/>
            <person name="Liao Q."/>
            <person name="Li Y."/>
            <person name="Zhou Q."/>
            <person name="Bi G."/>
            <person name="Li C."/>
            <person name="Du R."/>
            <person name="Wang X."/>
            <person name="Sun T."/>
            <person name="Guo L."/>
            <person name="Liang H."/>
            <person name="Lu P."/>
            <person name="Wu Y."/>
            <person name="Zhang Z."/>
            <person name="Ro D.K."/>
            <person name="Shang Y."/>
            <person name="Huang S."/>
            <person name="Yan J."/>
        </authorList>
    </citation>
    <scope>NUCLEOTIDE SEQUENCE [LARGE SCALE GENOMIC DNA]</scope>
    <source>
        <strain evidence="11">Ta-2019</strain>
    </source>
</reference>
<dbReference type="PANTHER" id="PTHR42904">
    <property type="entry name" value="NUDIX HYDROLASE, NUDC SUBFAMILY"/>
    <property type="match status" value="1"/>
</dbReference>
<feature type="binding site" evidence="9">
    <location>
        <position position="364"/>
    </location>
    <ligand>
        <name>substrate</name>
    </ligand>
</feature>
<accession>A0AA38CUV3</accession>
<comment type="cofactor">
    <cofactor evidence="1">
        <name>Mg(2+)</name>
        <dbReference type="ChEBI" id="CHEBI:18420"/>
    </cofactor>
</comment>
<dbReference type="InterPro" id="IPR015375">
    <property type="entry name" value="NADH_PPase-like_N"/>
</dbReference>
<dbReference type="Proteomes" id="UP000824469">
    <property type="component" value="Unassembled WGS sequence"/>
</dbReference>
<evidence type="ECO:0000313" key="11">
    <source>
        <dbReference type="EMBL" id="KAH9305062.1"/>
    </source>
</evidence>
<evidence type="ECO:0000256" key="6">
    <source>
        <dbReference type="ARBA" id="ARBA00022842"/>
    </source>
</evidence>
<dbReference type="SUPFAM" id="SSF55811">
    <property type="entry name" value="Nudix"/>
    <property type="match status" value="1"/>
</dbReference>
<organism evidence="11 12">
    <name type="scientific">Taxus chinensis</name>
    <name type="common">Chinese yew</name>
    <name type="synonym">Taxus wallichiana var. chinensis</name>
    <dbReference type="NCBI Taxonomy" id="29808"/>
    <lineage>
        <taxon>Eukaryota</taxon>
        <taxon>Viridiplantae</taxon>
        <taxon>Streptophyta</taxon>
        <taxon>Embryophyta</taxon>
        <taxon>Tracheophyta</taxon>
        <taxon>Spermatophyta</taxon>
        <taxon>Pinopsida</taxon>
        <taxon>Pinidae</taxon>
        <taxon>Conifers II</taxon>
        <taxon>Cupressales</taxon>
        <taxon>Taxaceae</taxon>
        <taxon>Taxus</taxon>
    </lineage>
</organism>
<keyword evidence="7" id="KW-0520">NAD</keyword>
<dbReference type="InterPro" id="IPR007702">
    <property type="entry name" value="Janus"/>
</dbReference>
<keyword evidence="5" id="KW-0378">Hydrolase</keyword>
<dbReference type="GO" id="GO:0035529">
    <property type="term" value="F:NADH pyrophosphatase activity"/>
    <property type="evidence" value="ECO:0007669"/>
    <property type="project" value="TreeGrafter"/>
</dbReference>